<keyword evidence="1" id="KW-0472">Membrane</keyword>
<organism evidence="2 3">
    <name type="scientific">Actinocrispum wychmicini</name>
    <dbReference type="NCBI Taxonomy" id="1213861"/>
    <lineage>
        <taxon>Bacteria</taxon>
        <taxon>Bacillati</taxon>
        <taxon>Actinomycetota</taxon>
        <taxon>Actinomycetes</taxon>
        <taxon>Pseudonocardiales</taxon>
        <taxon>Pseudonocardiaceae</taxon>
        <taxon>Actinocrispum</taxon>
    </lineage>
</organism>
<evidence type="ECO:0000313" key="2">
    <source>
        <dbReference type="EMBL" id="TCO50930.1"/>
    </source>
</evidence>
<dbReference type="Proteomes" id="UP000295680">
    <property type="component" value="Unassembled WGS sequence"/>
</dbReference>
<feature type="transmembrane region" description="Helical" evidence="1">
    <location>
        <begin position="165"/>
        <end position="188"/>
    </location>
</feature>
<protein>
    <submittedName>
        <fullName evidence="2">Uncharacterized protein</fullName>
    </submittedName>
</protein>
<dbReference type="AlphaFoldDB" id="A0A4V2S561"/>
<feature type="transmembrane region" description="Helical" evidence="1">
    <location>
        <begin position="79"/>
        <end position="96"/>
    </location>
</feature>
<keyword evidence="3" id="KW-1185">Reference proteome</keyword>
<reference evidence="2 3" key="1">
    <citation type="submission" date="2019-03" db="EMBL/GenBank/DDBJ databases">
        <title>Genomic Encyclopedia of Type Strains, Phase IV (KMG-IV): sequencing the most valuable type-strain genomes for metagenomic binning, comparative biology and taxonomic classification.</title>
        <authorList>
            <person name="Goeker M."/>
        </authorList>
    </citation>
    <scope>NUCLEOTIDE SEQUENCE [LARGE SCALE GENOMIC DNA]</scope>
    <source>
        <strain evidence="2 3">DSM 45934</strain>
    </source>
</reference>
<proteinExistence type="predicted"/>
<name>A0A4V2S561_9PSEU</name>
<dbReference type="EMBL" id="SLWS01000013">
    <property type="protein sequence ID" value="TCO50930.1"/>
    <property type="molecule type" value="Genomic_DNA"/>
</dbReference>
<keyword evidence="1" id="KW-0812">Transmembrane</keyword>
<dbReference type="OrthoDB" id="5176879at2"/>
<keyword evidence="1" id="KW-1133">Transmembrane helix</keyword>
<evidence type="ECO:0000313" key="3">
    <source>
        <dbReference type="Proteomes" id="UP000295680"/>
    </source>
</evidence>
<accession>A0A4V2S561</accession>
<evidence type="ECO:0000256" key="1">
    <source>
        <dbReference type="SAM" id="Phobius"/>
    </source>
</evidence>
<feature type="transmembrane region" description="Helical" evidence="1">
    <location>
        <begin position="21"/>
        <end position="43"/>
    </location>
</feature>
<sequence length="212" mass="22706">MRTLRRELARIWACVTDRPRGQLVFAGAVSAWTLAWVAGQAVAAPMAPTDVLRGLAGWAGVGTGWLDGVSGWARDPSRFGVFSVLAVAAGLLWAATTERRQLPAIFGWLTVMVAAEGIGYQPAVLRAVVTMVAFMALLVLLSLPGKVNVMMDRVVLIPKDVLRAGATAAAMAAMVPLFVPCLLTVRLVRPYVTRPAKVPAPREAHRKSLVRD</sequence>
<feature type="transmembrane region" description="Helical" evidence="1">
    <location>
        <begin position="102"/>
        <end position="120"/>
    </location>
</feature>
<gene>
    <name evidence="2" type="ORF">EV192_113313</name>
</gene>
<feature type="transmembrane region" description="Helical" evidence="1">
    <location>
        <begin position="127"/>
        <end position="145"/>
    </location>
</feature>
<comment type="caution">
    <text evidence="2">The sequence shown here is derived from an EMBL/GenBank/DDBJ whole genome shotgun (WGS) entry which is preliminary data.</text>
</comment>
<dbReference type="RefSeq" id="WP_132124861.1">
    <property type="nucleotide sequence ID" value="NZ_SLWS01000013.1"/>
</dbReference>